<accession>A0AAD7XYR3</accession>
<evidence type="ECO:0000256" key="5">
    <source>
        <dbReference type="ARBA" id="ARBA00023242"/>
    </source>
</evidence>
<feature type="compositionally biased region" description="Polar residues" evidence="6">
    <location>
        <begin position="102"/>
        <end position="112"/>
    </location>
</feature>
<feature type="compositionally biased region" description="Basic and acidic residues" evidence="6">
    <location>
        <begin position="10"/>
        <end position="20"/>
    </location>
</feature>
<dbReference type="InterPro" id="IPR013907">
    <property type="entry name" value="Sds3"/>
</dbReference>
<dbReference type="EMBL" id="JARTCD010000005">
    <property type="protein sequence ID" value="KAJ8662134.1"/>
    <property type="molecule type" value="Genomic_DNA"/>
</dbReference>
<name>A0AAD7XYR3_9FUNG</name>
<keyword evidence="3" id="KW-0805">Transcription regulation</keyword>
<evidence type="ECO:0000256" key="4">
    <source>
        <dbReference type="ARBA" id="ARBA00023163"/>
    </source>
</evidence>
<dbReference type="GO" id="GO:0010468">
    <property type="term" value="P:regulation of gene expression"/>
    <property type="evidence" value="ECO:0007669"/>
    <property type="project" value="UniProtKB-ARBA"/>
</dbReference>
<protein>
    <submittedName>
        <fullName evidence="7">Uncharacterized protein</fullName>
    </submittedName>
</protein>
<gene>
    <name evidence="7" type="ORF">O0I10_001827</name>
</gene>
<proteinExistence type="predicted"/>
<evidence type="ECO:0000256" key="1">
    <source>
        <dbReference type="ARBA" id="ARBA00004123"/>
    </source>
</evidence>
<sequence>MSQQKAISPDLRDSKDAREEPADEPPATRILTRRASRSAANSTKQTSEPPPSKGADDGDDSRASTSPTRVTRSQSIEPTDHQHQHQQQQQPINTRKRMRRGTGSTSGSNTAINGKKRTKSGNEASERETRNATQRMTKETREARRAQREAEMKERLAELDELEQTVKNGTHPEYLRLLKEIENKREKRIRVTKAQYELALQNQNAVLDTIRKASKDHLVLKKQAFRRHMMQQVQQQISKLEQEYYTHNVTSSLDNQHVANWTPLHRPSRLDILFII</sequence>
<evidence type="ECO:0000256" key="2">
    <source>
        <dbReference type="ARBA" id="ARBA00022491"/>
    </source>
</evidence>
<dbReference type="Proteomes" id="UP001234581">
    <property type="component" value="Unassembled WGS sequence"/>
</dbReference>
<keyword evidence="5" id="KW-0539">Nucleus</keyword>
<feature type="compositionally biased region" description="Basic and acidic residues" evidence="6">
    <location>
        <begin position="124"/>
        <end position="152"/>
    </location>
</feature>
<keyword evidence="2" id="KW-0678">Repressor</keyword>
<comment type="subcellular location">
    <subcellularLocation>
        <location evidence="1">Nucleus</location>
    </subcellularLocation>
</comment>
<keyword evidence="4" id="KW-0804">Transcription</keyword>
<evidence type="ECO:0000313" key="8">
    <source>
        <dbReference type="Proteomes" id="UP001234581"/>
    </source>
</evidence>
<evidence type="ECO:0000256" key="6">
    <source>
        <dbReference type="SAM" id="MobiDB-lite"/>
    </source>
</evidence>
<dbReference type="AlphaFoldDB" id="A0AAD7XYR3"/>
<comment type="caution">
    <text evidence="7">The sequence shown here is derived from an EMBL/GenBank/DDBJ whole genome shotgun (WGS) entry which is preliminary data.</text>
</comment>
<dbReference type="RefSeq" id="XP_058347047.1">
    <property type="nucleotide sequence ID" value="XM_058481916.1"/>
</dbReference>
<reference evidence="7 8" key="1">
    <citation type="submission" date="2023-03" db="EMBL/GenBank/DDBJ databases">
        <title>Genome sequence of Lichtheimia ornata CBS 291.66.</title>
        <authorList>
            <person name="Mohabir J.T."/>
            <person name="Shea T.P."/>
            <person name="Kurbessoian T."/>
            <person name="Berby B."/>
            <person name="Fontaine J."/>
            <person name="Livny J."/>
            <person name="Gnirke A."/>
            <person name="Stajich J.E."/>
            <person name="Cuomo C.A."/>
        </authorList>
    </citation>
    <scope>NUCLEOTIDE SEQUENCE [LARGE SCALE GENOMIC DNA]</scope>
    <source>
        <strain evidence="7">CBS 291.66</strain>
    </source>
</reference>
<dbReference type="GO" id="GO:0005654">
    <property type="term" value="C:nucleoplasm"/>
    <property type="evidence" value="ECO:0007669"/>
    <property type="project" value="UniProtKB-ARBA"/>
</dbReference>
<keyword evidence="8" id="KW-1185">Reference proteome</keyword>
<dbReference type="PANTHER" id="PTHR21964">
    <property type="entry name" value="BREAST CANCER METASTASIS-SUPPRESSOR 1"/>
    <property type="match status" value="1"/>
</dbReference>
<organism evidence="7 8">
    <name type="scientific">Lichtheimia ornata</name>
    <dbReference type="NCBI Taxonomy" id="688661"/>
    <lineage>
        <taxon>Eukaryota</taxon>
        <taxon>Fungi</taxon>
        <taxon>Fungi incertae sedis</taxon>
        <taxon>Mucoromycota</taxon>
        <taxon>Mucoromycotina</taxon>
        <taxon>Mucoromycetes</taxon>
        <taxon>Mucorales</taxon>
        <taxon>Lichtheimiaceae</taxon>
        <taxon>Lichtheimia</taxon>
    </lineage>
</organism>
<dbReference type="Pfam" id="PF08598">
    <property type="entry name" value="Sds3"/>
    <property type="match status" value="1"/>
</dbReference>
<feature type="compositionally biased region" description="Polar residues" evidence="6">
    <location>
        <begin position="38"/>
        <end position="47"/>
    </location>
</feature>
<feature type="region of interest" description="Disordered" evidence="6">
    <location>
        <begin position="1"/>
        <end position="152"/>
    </location>
</feature>
<evidence type="ECO:0000313" key="7">
    <source>
        <dbReference type="EMBL" id="KAJ8662134.1"/>
    </source>
</evidence>
<evidence type="ECO:0000256" key="3">
    <source>
        <dbReference type="ARBA" id="ARBA00023015"/>
    </source>
</evidence>
<feature type="compositionally biased region" description="Polar residues" evidence="6">
    <location>
        <begin position="63"/>
        <end position="77"/>
    </location>
</feature>
<dbReference type="GeneID" id="83209245"/>